<gene>
    <name evidence="1" type="ORF">COX44_01035</name>
</gene>
<organism evidence="1 2">
    <name type="scientific">Candidatus Portnoybacteria bacterium CG23_combo_of_CG06-09_8_20_14_all_37_13</name>
    <dbReference type="NCBI Taxonomy" id="1974819"/>
    <lineage>
        <taxon>Bacteria</taxon>
        <taxon>Candidatus Portnoyibacteriota</taxon>
    </lineage>
</organism>
<sequence>MGKNIREEMFNLQGKPVLVILKDEEKDIFLADIVKVDKINDTVIFDIIGAPGEGKRERWAMNEVKDVVLVEEMELAD</sequence>
<dbReference type="Proteomes" id="UP000231480">
    <property type="component" value="Unassembled WGS sequence"/>
</dbReference>
<dbReference type="AlphaFoldDB" id="A0A2G9YET7"/>
<reference evidence="1 2" key="1">
    <citation type="submission" date="2017-09" db="EMBL/GenBank/DDBJ databases">
        <title>Depth-based differentiation of microbial function through sediment-hosted aquifers and enrichment of novel symbionts in the deep terrestrial subsurface.</title>
        <authorList>
            <person name="Probst A.J."/>
            <person name="Ladd B."/>
            <person name="Jarett J.K."/>
            <person name="Geller-Mcgrath D.E."/>
            <person name="Sieber C.M."/>
            <person name="Emerson J.B."/>
            <person name="Anantharaman K."/>
            <person name="Thomas B.C."/>
            <person name="Malmstrom R."/>
            <person name="Stieglmeier M."/>
            <person name="Klingl A."/>
            <person name="Woyke T."/>
            <person name="Ryan C.M."/>
            <person name="Banfield J.F."/>
        </authorList>
    </citation>
    <scope>NUCLEOTIDE SEQUENCE [LARGE SCALE GENOMIC DNA]</scope>
    <source>
        <strain evidence="1">CG23_combo_of_CG06-09_8_20_14_all_37_13</strain>
    </source>
</reference>
<evidence type="ECO:0000313" key="1">
    <source>
        <dbReference type="EMBL" id="PIP17233.1"/>
    </source>
</evidence>
<protein>
    <submittedName>
        <fullName evidence="1">Uncharacterized protein</fullName>
    </submittedName>
</protein>
<comment type="caution">
    <text evidence="1">The sequence shown here is derived from an EMBL/GenBank/DDBJ whole genome shotgun (WGS) entry which is preliminary data.</text>
</comment>
<evidence type="ECO:0000313" key="2">
    <source>
        <dbReference type="Proteomes" id="UP000231480"/>
    </source>
</evidence>
<accession>A0A2G9YET7</accession>
<dbReference type="EMBL" id="PCRH01000023">
    <property type="protein sequence ID" value="PIP17233.1"/>
    <property type="molecule type" value="Genomic_DNA"/>
</dbReference>
<name>A0A2G9YET7_9BACT</name>
<proteinExistence type="predicted"/>